<keyword evidence="3" id="KW-1185">Reference proteome</keyword>
<dbReference type="EMBL" id="PVLF01000007">
    <property type="protein sequence ID" value="PRH82506.1"/>
    <property type="molecule type" value="Genomic_DNA"/>
</dbReference>
<comment type="caution">
    <text evidence="2">The sequence shown here is derived from an EMBL/GenBank/DDBJ whole genome shotgun (WGS) entry which is preliminary data.</text>
</comment>
<accession>A0A2P6M942</accession>
<dbReference type="OrthoDB" id="1491713at2"/>
<protein>
    <recommendedName>
        <fullName evidence="4">DUF3108 domain-containing protein</fullName>
    </recommendedName>
</protein>
<evidence type="ECO:0000256" key="1">
    <source>
        <dbReference type="SAM" id="SignalP"/>
    </source>
</evidence>
<gene>
    <name evidence="2" type="ORF">C6N40_06890</name>
</gene>
<organism evidence="2 3">
    <name type="scientific">Arenimonas caeni</name>
    <dbReference type="NCBI Taxonomy" id="2058085"/>
    <lineage>
        <taxon>Bacteria</taxon>
        <taxon>Pseudomonadati</taxon>
        <taxon>Pseudomonadota</taxon>
        <taxon>Gammaproteobacteria</taxon>
        <taxon>Lysobacterales</taxon>
        <taxon>Lysobacteraceae</taxon>
        <taxon>Arenimonas</taxon>
    </lineage>
</organism>
<sequence length="264" mass="28949">MTRAPGWAATLSAALLSAALPASASLQEQEGLAHDPDSGALLYREQHLLEHDEDGLRRRLVVYRCADGTAFARKQVDYGDSALAPSFDFVDARLGYREGLRRDGQGGELWVRRHADGEERRAPVAGGEALVADAGFDEFIRRRWQPLVAGKPVPLQFAVPSRLDAYDFTVRRRGSGEVAGEPAEFFRLRLGGLLGWLAPHIDVAYGRESRRLLRFEGLSNLRDEQDGEPLLARIDFPAPAAPAAAGQWRALEGEPLSACRVRPG</sequence>
<evidence type="ECO:0000313" key="3">
    <source>
        <dbReference type="Proteomes" id="UP000241736"/>
    </source>
</evidence>
<dbReference type="AlphaFoldDB" id="A0A2P6M942"/>
<feature type="signal peptide" evidence="1">
    <location>
        <begin position="1"/>
        <end position="24"/>
    </location>
</feature>
<keyword evidence="1" id="KW-0732">Signal</keyword>
<evidence type="ECO:0008006" key="4">
    <source>
        <dbReference type="Google" id="ProtNLM"/>
    </source>
</evidence>
<evidence type="ECO:0000313" key="2">
    <source>
        <dbReference type="EMBL" id="PRH82506.1"/>
    </source>
</evidence>
<reference evidence="2 3" key="1">
    <citation type="submission" date="2018-03" db="EMBL/GenBank/DDBJ databases">
        <title>Arenimonas caeni sp. nov., isolated from activated sludge.</title>
        <authorList>
            <person name="Liu H."/>
        </authorList>
    </citation>
    <scope>NUCLEOTIDE SEQUENCE [LARGE SCALE GENOMIC DNA]</scope>
    <source>
        <strain evidence="3">z29</strain>
    </source>
</reference>
<feature type="chain" id="PRO_5015103847" description="DUF3108 domain-containing protein" evidence="1">
    <location>
        <begin position="25"/>
        <end position="264"/>
    </location>
</feature>
<proteinExistence type="predicted"/>
<dbReference type="RefSeq" id="WP_106990279.1">
    <property type="nucleotide sequence ID" value="NZ_JAVEVW010000089.1"/>
</dbReference>
<dbReference type="Proteomes" id="UP000241736">
    <property type="component" value="Unassembled WGS sequence"/>
</dbReference>
<name>A0A2P6M942_9GAMM</name>